<dbReference type="InterPro" id="IPR036380">
    <property type="entry name" value="Isochorismatase-like_sf"/>
</dbReference>
<dbReference type="PANTHER" id="PTHR43540:SF1">
    <property type="entry name" value="ISOCHORISMATASE HYDROLASE"/>
    <property type="match status" value="1"/>
</dbReference>
<keyword evidence="1" id="KW-0378">Hydrolase</keyword>
<dbReference type="InterPro" id="IPR050272">
    <property type="entry name" value="Isochorismatase-like_hydrls"/>
</dbReference>
<evidence type="ECO:0000313" key="3">
    <source>
        <dbReference type="EMBL" id="QMT01062.1"/>
    </source>
</evidence>
<dbReference type="Gene3D" id="3.40.50.850">
    <property type="entry name" value="Isochorismatase-like"/>
    <property type="match status" value="1"/>
</dbReference>
<dbReference type="AlphaFoldDB" id="A0A7D7QG95"/>
<dbReference type="EMBL" id="CP059491">
    <property type="protein sequence ID" value="QMT01062.1"/>
    <property type="molecule type" value="Genomic_DNA"/>
</dbReference>
<dbReference type="InterPro" id="IPR000868">
    <property type="entry name" value="Isochorismatase-like_dom"/>
</dbReference>
<dbReference type="Proteomes" id="UP000515663">
    <property type="component" value="Chromosome"/>
</dbReference>
<feature type="domain" description="Isochorismatase-like" evidence="2">
    <location>
        <begin position="39"/>
        <end position="212"/>
    </location>
</feature>
<dbReference type="PANTHER" id="PTHR43540">
    <property type="entry name" value="PEROXYUREIDOACRYLATE/UREIDOACRYLATE AMIDOHYDROLASE-RELATED"/>
    <property type="match status" value="1"/>
</dbReference>
<reference evidence="4" key="1">
    <citation type="submission" date="2020-07" db="EMBL/GenBank/DDBJ databases">
        <title>novel species isolated from the respiratory tract of Marmot.</title>
        <authorList>
            <person name="Zhang G."/>
        </authorList>
    </citation>
    <scope>NUCLEOTIDE SEQUENCE [LARGE SCALE GENOMIC DNA]</scope>
    <source>
        <strain evidence="4">686</strain>
    </source>
</reference>
<evidence type="ECO:0000259" key="2">
    <source>
        <dbReference type="Pfam" id="PF00857"/>
    </source>
</evidence>
<evidence type="ECO:0000313" key="4">
    <source>
        <dbReference type="Proteomes" id="UP000515663"/>
    </source>
</evidence>
<dbReference type="SUPFAM" id="SSF52499">
    <property type="entry name" value="Isochorismatase-like hydrolases"/>
    <property type="match status" value="1"/>
</dbReference>
<dbReference type="GO" id="GO:0016787">
    <property type="term" value="F:hydrolase activity"/>
    <property type="evidence" value="ECO:0007669"/>
    <property type="project" value="UniProtKB-KW"/>
</dbReference>
<accession>A0A7D7QG95</accession>
<dbReference type="Pfam" id="PF00857">
    <property type="entry name" value="Isochorismatase"/>
    <property type="match status" value="1"/>
</dbReference>
<sequence>MTDTAGSPETVGAPDRAEQAADYARAGFGQELQPGERPALVLVDPARAYIDEDCALYAGVEQNVEAMRILLASARAAGIPVVVTEVRLRADGADAGVFFRKSGALVAFCEGSPFGELIEGLEPRGEELLVTKKYASAFFGTSLNSYLNSLRIDTVFLAGLSTSGCIRATALDTMQHGFVPIVVEEAVGDRDPAIHQANLFDIQQKMAEVWSLARTQEYLGALSRRPPNPGGTRS</sequence>
<evidence type="ECO:0000256" key="1">
    <source>
        <dbReference type="ARBA" id="ARBA00022801"/>
    </source>
</evidence>
<dbReference type="KEGG" id="gji:H1R19_19715"/>
<gene>
    <name evidence="3" type="ORF">H1R19_19715</name>
</gene>
<keyword evidence="4" id="KW-1185">Reference proteome</keyword>
<dbReference type="RefSeq" id="WP_188331289.1">
    <property type="nucleotide sequence ID" value="NZ_CP059491.1"/>
</dbReference>
<protein>
    <submittedName>
        <fullName evidence="3">Isochorismatase family protein</fullName>
    </submittedName>
</protein>
<organism evidence="3 4">
    <name type="scientific">Gordonia jinghuaiqii</name>
    <dbReference type="NCBI Taxonomy" id="2758710"/>
    <lineage>
        <taxon>Bacteria</taxon>
        <taxon>Bacillati</taxon>
        <taxon>Actinomycetota</taxon>
        <taxon>Actinomycetes</taxon>
        <taxon>Mycobacteriales</taxon>
        <taxon>Gordoniaceae</taxon>
        <taxon>Gordonia</taxon>
    </lineage>
</organism>
<proteinExistence type="predicted"/>
<name>A0A7D7QG95_9ACTN</name>